<dbReference type="CDD" id="cd03353">
    <property type="entry name" value="LbH_GlmU_C"/>
    <property type="match status" value="1"/>
</dbReference>
<dbReference type="GO" id="GO:0008360">
    <property type="term" value="P:regulation of cell shape"/>
    <property type="evidence" value="ECO:0007669"/>
    <property type="project" value="UniProtKB-KW"/>
</dbReference>
<sequence>MNLDIVILAAGRGTRMNSHIPKVLHQIGGDSMLGHVLNAASKLDAEQIHIVVGYGVDQIKKEFSKDKELQWALQDRQLGTGHAVMQAMPSIDTTRSEKQVLVLYGDVPLTNSSTLSKLVQQANENTLCILTLVTENPTGLGRIVRDNSGEITAIVEEKDASEEQKQIKEINTGIMVIPATKLNTWLNSLGNDNAQGEYYLTDVVAMAAADDDCAISAMIIDDENEVQGVNDKAQLAGLERQFQMNNAEQLLKAGVLLRDPSRIDIRGDIETGSDVEIDINAIFEGSVSLGNGVKIGANVVIKDSKIADNVNILTGTNIDGAEIGAGSSVGPYARIRPGTILKENTKIGNFVEIKNAIIGKGSKASHLAYIGDAELGENVNIGAGTIFCNYDGVNKHKTIIGDNVFVGSNSVLVAPVTLADNTFVAAGSSVNCDVPADSLAVARAKQRNIPGWKRPTKQ</sequence>
<keyword evidence="13 18" id="KW-0012">Acyltransferase</keyword>
<evidence type="ECO:0000256" key="17">
    <source>
        <dbReference type="ARBA" id="ARBA00049628"/>
    </source>
</evidence>
<comment type="similarity">
    <text evidence="2 18">In the C-terminal section; belongs to the transferase hexapeptide repeat family.</text>
</comment>
<evidence type="ECO:0000256" key="14">
    <source>
        <dbReference type="ARBA" id="ARBA00023316"/>
    </source>
</evidence>
<evidence type="ECO:0000256" key="8">
    <source>
        <dbReference type="ARBA" id="ARBA00022737"/>
    </source>
</evidence>
<evidence type="ECO:0000256" key="9">
    <source>
        <dbReference type="ARBA" id="ARBA00022842"/>
    </source>
</evidence>
<evidence type="ECO:0000256" key="15">
    <source>
        <dbReference type="ARBA" id="ARBA00048247"/>
    </source>
</evidence>
<keyword evidence="6 18" id="KW-0548">Nucleotidyltransferase</keyword>
<dbReference type="InterPro" id="IPR011004">
    <property type="entry name" value="Trimer_LpxA-like_sf"/>
</dbReference>
<comment type="caution">
    <text evidence="21">The sequence shown here is derived from an EMBL/GenBank/DDBJ whole genome shotgun (WGS) entry which is preliminary data.</text>
</comment>
<comment type="pathway">
    <text evidence="18">Nucleotide-sugar biosynthesis; UDP-N-acetyl-alpha-D-glucosamine biosynthesis; UDP-N-acetyl-alpha-D-glucosamine from N-acetyl-alpha-D-glucosamine 1-phosphate: step 1/1.</text>
</comment>
<dbReference type="InterPro" id="IPR056729">
    <property type="entry name" value="GMPPB_C"/>
</dbReference>
<feature type="binding site" evidence="18">
    <location>
        <position position="354"/>
    </location>
    <ligand>
        <name>UDP-N-acetyl-alpha-D-glucosamine</name>
        <dbReference type="ChEBI" id="CHEBI:57705"/>
    </ligand>
</feature>
<dbReference type="Gene3D" id="3.90.550.10">
    <property type="entry name" value="Spore Coat Polysaccharide Biosynthesis Protein SpsA, Chain A"/>
    <property type="match status" value="1"/>
</dbReference>
<dbReference type="AlphaFoldDB" id="A0A2A4X4K9"/>
<dbReference type="GO" id="GO:0019134">
    <property type="term" value="F:glucosamine-1-phosphate N-acetyltransferase activity"/>
    <property type="evidence" value="ECO:0007669"/>
    <property type="project" value="UniProtKB-UniRule"/>
</dbReference>
<dbReference type="InterPro" id="IPR038009">
    <property type="entry name" value="GlmU_C_LbH"/>
</dbReference>
<dbReference type="GO" id="GO:0000287">
    <property type="term" value="F:magnesium ion binding"/>
    <property type="evidence" value="ECO:0007669"/>
    <property type="project" value="UniProtKB-UniRule"/>
</dbReference>
<dbReference type="InterPro" id="IPR005882">
    <property type="entry name" value="Bifunctional_GlmU"/>
</dbReference>
<dbReference type="UniPathway" id="UPA00113">
    <property type="reaction ID" value="UER00532"/>
</dbReference>
<feature type="binding site" evidence="18">
    <location>
        <begin position="8"/>
        <end position="11"/>
    </location>
    <ligand>
        <name>UDP-N-acetyl-alpha-D-glucosamine</name>
        <dbReference type="ChEBI" id="CHEBI:57705"/>
    </ligand>
</feature>
<evidence type="ECO:0000256" key="16">
    <source>
        <dbReference type="ARBA" id="ARBA00048493"/>
    </source>
</evidence>
<feature type="binding site" evidence="18">
    <location>
        <begin position="389"/>
        <end position="390"/>
    </location>
    <ligand>
        <name>acetyl-CoA</name>
        <dbReference type="ChEBI" id="CHEBI:57288"/>
    </ligand>
</feature>
<feature type="binding site" evidence="18">
    <location>
        <position position="106"/>
    </location>
    <ligand>
        <name>Mg(2+)</name>
        <dbReference type="ChEBI" id="CHEBI:18420"/>
    </ligand>
</feature>
<evidence type="ECO:0000256" key="11">
    <source>
        <dbReference type="ARBA" id="ARBA00022984"/>
    </source>
</evidence>
<feature type="region of interest" description="N-acetyltransferase" evidence="18">
    <location>
        <begin position="254"/>
        <end position="458"/>
    </location>
</feature>
<feature type="binding site" evidence="18">
    <location>
        <position position="141"/>
    </location>
    <ligand>
        <name>UDP-N-acetyl-alpha-D-glucosamine</name>
        <dbReference type="ChEBI" id="CHEBI:57705"/>
    </ligand>
</feature>
<evidence type="ECO:0000259" key="19">
    <source>
        <dbReference type="Pfam" id="PF12804"/>
    </source>
</evidence>
<dbReference type="GO" id="GO:0009245">
    <property type="term" value="P:lipid A biosynthetic process"/>
    <property type="evidence" value="ECO:0007669"/>
    <property type="project" value="UniProtKB-UniRule"/>
</dbReference>
<feature type="domain" description="MobA-like NTP transferase" evidence="19">
    <location>
        <begin position="6"/>
        <end position="131"/>
    </location>
</feature>
<reference evidence="22" key="1">
    <citation type="submission" date="2017-08" db="EMBL/GenBank/DDBJ databases">
        <title>A dynamic microbial community with high functional redundancy inhabits the cold, oxic subseafloor aquifer.</title>
        <authorList>
            <person name="Tully B.J."/>
            <person name="Wheat C.G."/>
            <person name="Glazer B.T."/>
            <person name="Huber J.A."/>
        </authorList>
    </citation>
    <scope>NUCLEOTIDE SEQUENCE [LARGE SCALE GENOMIC DNA]</scope>
</reference>
<comment type="pathway">
    <text evidence="18">Bacterial outer membrane biogenesis; LPS lipid A biosynthesis.</text>
</comment>
<dbReference type="HAMAP" id="MF_01631">
    <property type="entry name" value="GlmU"/>
    <property type="match status" value="1"/>
</dbReference>
<feature type="binding site" evidence="18">
    <location>
        <position position="380"/>
    </location>
    <ligand>
        <name>UDP-N-acetyl-alpha-D-glucosamine</name>
        <dbReference type="ChEBI" id="CHEBI:57705"/>
    </ligand>
</feature>
<comment type="function">
    <text evidence="17 18">Catalyzes the last two sequential reactions in the de novo biosynthetic pathway for UDP-N-acetylglucosamine (UDP-GlcNAc). The C-terminal domain catalyzes the transfer of acetyl group from acetyl coenzyme A to glucosamine-1-phosphate (GlcN-1-P) to produce N-acetylglucosamine-1-phosphate (GlcNAc-1-P), which is converted into UDP-GlcNAc by the transfer of uridine 5-monophosphate (from uridine 5-triphosphate), a reaction catalyzed by the N-terminal domain.</text>
</comment>
<dbReference type="InterPro" id="IPR001451">
    <property type="entry name" value="Hexapep"/>
</dbReference>
<comment type="catalytic activity">
    <reaction evidence="15 18">
        <text>alpha-D-glucosamine 1-phosphate + acetyl-CoA = N-acetyl-alpha-D-glucosamine 1-phosphate + CoA + H(+)</text>
        <dbReference type="Rhea" id="RHEA:13725"/>
        <dbReference type="ChEBI" id="CHEBI:15378"/>
        <dbReference type="ChEBI" id="CHEBI:57287"/>
        <dbReference type="ChEBI" id="CHEBI:57288"/>
        <dbReference type="ChEBI" id="CHEBI:57776"/>
        <dbReference type="ChEBI" id="CHEBI:58516"/>
        <dbReference type="EC" id="2.3.1.157"/>
    </reaction>
</comment>
<dbReference type="GO" id="GO:0006048">
    <property type="term" value="P:UDP-N-acetylglucosamine biosynthetic process"/>
    <property type="evidence" value="ECO:0007669"/>
    <property type="project" value="UniProtKB-UniPathway"/>
</dbReference>
<dbReference type="Proteomes" id="UP000218767">
    <property type="component" value="Unassembled WGS sequence"/>
</dbReference>
<dbReference type="CDD" id="cd02540">
    <property type="entry name" value="GT2_GlmU_N_bac"/>
    <property type="match status" value="1"/>
</dbReference>
<dbReference type="Pfam" id="PF00132">
    <property type="entry name" value="Hexapep"/>
    <property type="match status" value="1"/>
</dbReference>
<evidence type="ECO:0000256" key="1">
    <source>
        <dbReference type="ARBA" id="ARBA00004496"/>
    </source>
</evidence>
<comment type="catalytic activity">
    <reaction evidence="16 18">
        <text>N-acetyl-alpha-D-glucosamine 1-phosphate + UTP + H(+) = UDP-N-acetyl-alpha-D-glucosamine + diphosphate</text>
        <dbReference type="Rhea" id="RHEA:13509"/>
        <dbReference type="ChEBI" id="CHEBI:15378"/>
        <dbReference type="ChEBI" id="CHEBI:33019"/>
        <dbReference type="ChEBI" id="CHEBI:46398"/>
        <dbReference type="ChEBI" id="CHEBI:57705"/>
        <dbReference type="ChEBI" id="CHEBI:57776"/>
        <dbReference type="EC" id="2.7.7.23"/>
    </reaction>
</comment>
<keyword evidence="12 18" id="KW-0511">Multifunctional enzyme</keyword>
<feature type="region of interest" description="Linker" evidence="18">
    <location>
        <begin position="233"/>
        <end position="253"/>
    </location>
</feature>
<feature type="binding site" evidence="18">
    <location>
        <position position="230"/>
    </location>
    <ligand>
        <name>Mg(2+)</name>
        <dbReference type="ChEBI" id="CHEBI:18420"/>
    </ligand>
</feature>
<dbReference type="GO" id="GO:0000902">
    <property type="term" value="P:cell morphogenesis"/>
    <property type="evidence" value="ECO:0007669"/>
    <property type="project" value="UniProtKB-UniRule"/>
</dbReference>
<evidence type="ECO:0000256" key="6">
    <source>
        <dbReference type="ARBA" id="ARBA00022695"/>
    </source>
</evidence>
<comment type="subunit">
    <text evidence="18">Homotrimer.</text>
</comment>
<feature type="binding site" evidence="18">
    <location>
        <position position="156"/>
    </location>
    <ligand>
        <name>UDP-N-acetyl-alpha-D-glucosamine</name>
        <dbReference type="ChEBI" id="CHEBI:57705"/>
    </ligand>
</feature>
<feature type="binding site" evidence="18">
    <location>
        <position position="383"/>
    </location>
    <ligand>
        <name>acetyl-CoA</name>
        <dbReference type="ChEBI" id="CHEBI:57288"/>
    </ligand>
</feature>
<comment type="subcellular location">
    <subcellularLocation>
        <location evidence="1 18">Cytoplasm</location>
    </subcellularLocation>
</comment>
<comment type="similarity">
    <text evidence="3 18">In the N-terminal section; belongs to the N-acetylglucosamine-1-phosphate uridyltransferase family.</text>
</comment>
<feature type="binding site" evidence="18">
    <location>
        <position position="22"/>
    </location>
    <ligand>
        <name>UDP-N-acetyl-alpha-D-glucosamine</name>
        <dbReference type="ChEBI" id="CHEBI:57705"/>
    </ligand>
</feature>
<dbReference type="InterPro" id="IPR050065">
    <property type="entry name" value="GlmU-like"/>
</dbReference>
<dbReference type="GO" id="GO:0003977">
    <property type="term" value="F:UDP-N-acetylglucosamine diphosphorylase activity"/>
    <property type="evidence" value="ECO:0007669"/>
    <property type="project" value="UniProtKB-UniRule"/>
</dbReference>
<accession>A0A2A4X4K9</accession>
<dbReference type="Pfam" id="PF25087">
    <property type="entry name" value="GMPPB_C"/>
    <property type="match status" value="1"/>
</dbReference>
<evidence type="ECO:0000256" key="10">
    <source>
        <dbReference type="ARBA" id="ARBA00022960"/>
    </source>
</evidence>
<feature type="binding site" evidence="18">
    <location>
        <begin position="104"/>
        <end position="106"/>
    </location>
    <ligand>
        <name>UDP-N-acetyl-alpha-D-glucosamine</name>
        <dbReference type="ChEBI" id="CHEBI:57705"/>
    </ligand>
</feature>
<comment type="cofactor">
    <cofactor evidence="18">
        <name>Mg(2+)</name>
        <dbReference type="ChEBI" id="CHEBI:18420"/>
    </cofactor>
    <text evidence="18">Binds 1 Mg(2+) ion per subunit.</text>
</comment>
<dbReference type="InterPro" id="IPR018357">
    <property type="entry name" value="Hexapep_transf_CS"/>
</dbReference>
<dbReference type="PANTHER" id="PTHR43584">
    <property type="entry name" value="NUCLEOTIDYL TRANSFERASE"/>
    <property type="match status" value="1"/>
</dbReference>
<feature type="domain" description="Mannose-1-phosphate guanyltransferase C-terminal" evidence="20">
    <location>
        <begin position="270"/>
        <end position="343"/>
    </location>
</feature>
<feature type="active site" description="Proton acceptor" evidence="18">
    <location>
        <position position="366"/>
    </location>
</feature>
<evidence type="ECO:0000313" key="22">
    <source>
        <dbReference type="Proteomes" id="UP000218767"/>
    </source>
</evidence>
<evidence type="ECO:0000313" key="21">
    <source>
        <dbReference type="EMBL" id="PCI77446.1"/>
    </source>
</evidence>
<dbReference type="InterPro" id="IPR029044">
    <property type="entry name" value="Nucleotide-diphossugar_trans"/>
</dbReference>
<feature type="binding site" evidence="18">
    <location>
        <begin position="79"/>
        <end position="80"/>
    </location>
    <ligand>
        <name>UDP-N-acetyl-alpha-D-glucosamine</name>
        <dbReference type="ChEBI" id="CHEBI:57705"/>
    </ligand>
</feature>
<dbReference type="GO" id="GO:0016020">
    <property type="term" value="C:membrane"/>
    <property type="evidence" value="ECO:0007669"/>
    <property type="project" value="GOC"/>
</dbReference>
<feature type="binding site" evidence="18">
    <location>
        <position position="443"/>
    </location>
    <ligand>
        <name>acetyl-CoA</name>
        <dbReference type="ChEBI" id="CHEBI:57288"/>
    </ligand>
</feature>
<evidence type="ECO:0000256" key="5">
    <source>
        <dbReference type="ARBA" id="ARBA00022679"/>
    </source>
</evidence>
<keyword evidence="10 18" id="KW-0133">Cell shape</keyword>
<keyword evidence="7 18" id="KW-0479">Metal-binding</keyword>
<dbReference type="EC" id="2.7.7.23" evidence="18"/>
<evidence type="ECO:0000256" key="13">
    <source>
        <dbReference type="ARBA" id="ARBA00023315"/>
    </source>
</evidence>
<feature type="binding site" evidence="18">
    <location>
        <position position="336"/>
    </location>
    <ligand>
        <name>UDP-N-acetyl-alpha-D-glucosamine</name>
        <dbReference type="ChEBI" id="CHEBI:57705"/>
    </ligand>
</feature>
<dbReference type="Pfam" id="PF12804">
    <property type="entry name" value="NTP_transf_3"/>
    <property type="match status" value="1"/>
</dbReference>
<feature type="binding site" evidence="18">
    <location>
        <position position="408"/>
    </location>
    <ligand>
        <name>acetyl-CoA</name>
        <dbReference type="ChEBI" id="CHEBI:57288"/>
    </ligand>
</feature>
<feature type="binding site" evidence="18">
    <location>
        <position position="171"/>
    </location>
    <ligand>
        <name>UDP-N-acetyl-alpha-D-glucosamine</name>
        <dbReference type="ChEBI" id="CHEBI:57705"/>
    </ligand>
</feature>
<organism evidence="21 22">
    <name type="scientific">SAR86 cluster bacterium</name>
    <dbReference type="NCBI Taxonomy" id="2030880"/>
    <lineage>
        <taxon>Bacteria</taxon>
        <taxon>Pseudomonadati</taxon>
        <taxon>Pseudomonadota</taxon>
        <taxon>Gammaproteobacteria</taxon>
        <taxon>SAR86 cluster</taxon>
    </lineage>
</organism>
<keyword evidence="9 18" id="KW-0460">Magnesium</keyword>
<keyword evidence="4 18" id="KW-0963">Cytoplasm</keyword>
<dbReference type="GO" id="GO:0005737">
    <property type="term" value="C:cytoplasm"/>
    <property type="evidence" value="ECO:0007669"/>
    <property type="project" value="UniProtKB-SubCell"/>
</dbReference>
<evidence type="ECO:0000256" key="12">
    <source>
        <dbReference type="ARBA" id="ARBA00023268"/>
    </source>
</evidence>
<feature type="binding site" evidence="18">
    <location>
        <position position="74"/>
    </location>
    <ligand>
        <name>UDP-N-acetyl-alpha-D-glucosamine</name>
        <dbReference type="ChEBI" id="CHEBI:57705"/>
    </ligand>
</feature>
<protein>
    <recommendedName>
        <fullName evidence="18">Bifunctional protein GlmU</fullName>
    </recommendedName>
    <domain>
        <recommendedName>
            <fullName evidence="18">UDP-N-acetylglucosamine pyrophosphorylase</fullName>
            <ecNumber evidence="18">2.7.7.23</ecNumber>
        </recommendedName>
        <alternativeName>
            <fullName evidence="18">N-acetylglucosamine-1-phosphate uridyltransferase</fullName>
        </alternativeName>
    </domain>
    <domain>
        <recommendedName>
            <fullName evidence="18">Glucosamine-1-phosphate N-acetyltransferase</fullName>
            <ecNumber evidence="18">2.3.1.157</ecNumber>
        </recommendedName>
    </domain>
</protein>
<dbReference type="GO" id="GO:0009252">
    <property type="term" value="P:peptidoglycan biosynthetic process"/>
    <property type="evidence" value="ECO:0007669"/>
    <property type="project" value="UniProtKB-UniRule"/>
</dbReference>
<feature type="region of interest" description="Pyrophosphorylase" evidence="18">
    <location>
        <begin position="1"/>
        <end position="232"/>
    </location>
</feature>
<name>A0A2A4X4K9_9GAMM</name>
<gene>
    <name evidence="18 21" type="primary">glmU</name>
    <name evidence="21" type="ORF">COB20_08015</name>
</gene>
<dbReference type="SUPFAM" id="SSF53448">
    <property type="entry name" value="Nucleotide-diphospho-sugar transferases"/>
    <property type="match status" value="1"/>
</dbReference>
<evidence type="ECO:0000256" key="3">
    <source>
        <dbReference type="ARBA" id="ARBA00007947"/>
    </source>
</evidence>
<comment type="pathway">
    <text evidence="18">Nucleotide-sugar biosynthesis; UDP-N-acetyl-alpha-D-glucosamine biosynthesis; N-acetyl-alpha-D-glucosamine 1-phosphate from alpha-D-glucosamine 6-phosphate (route II): step 2/2.</text>
</comment>
<evidence type="ECO:0000256" key="7">
    <source>
        <dbReference type="ARBA" id="ARBA00022723"/>
    </source>
</evidence>
<keyword evidence="11 18" id="KW-0573">Peptidoglycan synthesis</keyword>
<dbReference type="GO" id="GO:0071555">
    <property type="term" value="P:cell wall organization"/>
    <property type="evidence" value="ECO:0007669"/>
    <property type="project" value="UniProtKB-KW"/>
</dbReference>
<keyword evidence="14 18" id="KW-0961">Cell wall biogenesis/degradation</keyword>
<feature type="binding site" evidence="18">
    <location>
        <position position="369"/>
    </location>
    <ligand>
        <name>UDP-N-acetyl-alpha-D-glucosamine</name>
        <dbReference type="ChEBI" id="CHEBI:57705"/>
    </ligand>
</feature>
<dbReference type="EMBL" id="NVUL01000045">
    <property type="protein sequence ID" value="PCI77446.1"/>
    <property type="molecule type" value="Genomic_DNA"/>
</dbReference>
<proteinExistence type="inferred from homology"/>
<dbReference type="Gene3D" id="2.160.10.10">
    <property type="entry name" value="Hexapeptide repeat proteins"/>
    <property type="match status" value="1"/>
</dbReference>
<evidence type="ECO:0000259" key="20">
    <source>
        <dbReference type="Pfam" id="PF25087"/>
    </source>
</evidence>
<dbReference type="EC" id="2.3.1.157" evidence="18"/>
<evidence type="ECO:0000256" key="2">
    <source>
        <dbReference type="ARBA" id="ARBA00007707"/>
    </source>
</evidence>
<keyword evidence="5 18" id="KW-0808">Transferase</keyword>
<dbReference type="NCBIfam" id="TIGR01173">
    <property type="entry name" value="glmU"/>
    <property type="match status" value="1"/>
</dbReference>
<dbReference type="InterPro" id="IPR025877">
    <property type="entry name" value="MobA-like_NTP_Trfase"/>
</dbReference>
<dbReference type="PANTHER" id="PTHR43584:SF3">
    <property type="entry name" value="BIFUNCTIONAL PROTEIN GLMU"/>
    <property type="match status" value="1"/>
</dbReference>
<dbReference type="PROSITE" id="PS00101">
    <property type="entry name" value="HEXAPEP_TRANSFERASES"/>
    <property type="match status" value="1"/>
</dbReference>
<keyword evidence="8 18" id="KW-0677">Repeat</keyword>
<evidence type="ECO:0000256" key="18">
    <source>
        <dbReference type="HAMAP-Rule" id="MF_01631"/>
    </source>
</evidence>
<dbReference type="UniPathway" id="UPA00973"/>
<dbReference type="SUPFAM" id="SSF51161">
    <property type="entry name" value="Trimeric LpxA-like enzymes"/>
    <property type="match status" value="1"/>
</dbReference>
<feature type="binding site" evidence="18">
    <location>
        <position position="426"/>
    </location>
    <ligand>
        <name>acetyl-CoA</name>
        <dbReference type="ChEBI" id="CHEBI:57288"/>
    </ligand>
</feature>
<evidence type="ECO:0000256" key="4">
    <source>
        <dbReference type="ARBA" id="ARBA00022490"/>
    </source>
</evidence>
<feature type="binding site" evidence="18">
    <location>
        <position position="230"/>
    </location>
    <ligand>
        <name>UDP-N-acetyl-alpha-D-glucosamine</name>
        <dbReference type="ChEBI" id="CHEBI:57705"/>
    </ligand>
</feature>